<dbReference type="Proteomes" id="UP000253472">
    <property type="component" value="Unassembled WGS sequence"/>
</dbReference>
<protein>
    <recommendedName>
        <fullName evidence="3">Stress response regulator protein 1</fullName>
    </recommendedName>
</protein>
<dbReference type="Gene3D" id="3.40.50.2300">
    <property type="match status" value="1"/>
</dbReference>
<feature type="compositionally biased region" description="Acidic residues" evidence="5">
    <location>
        <begin position="63"/>
        <end position="74"/>
    </location>
</feature>
<evidence type="ECO:0000256" key="4">
    <source>
        <dbReference type="PROSITE-ProRule" id="PRU00169"/>
    </source>
</evidence>
<dbReference type="InterPro" id="IPR011006">
    <property type="entry name" value="CheY-like_superfamily"/>
</dbReference>
<dbReference type="GO" id="GO:0036180">
    <property type="term" value="P:filamentous growth of a population of unicellular organisms in response to biotic stimulus"/>
    <property type="evidence" value="ECO:0007669"/>
    <property type="project" value="UniProtKB-ARBA"/>
</dbReference>
<evidence type="ECO:0000256" key="1">
    <source>
        <dbReference type="ARBA" id="ARBA00022553"/>
    </source>
</evidence>
<organism evidence="7 8">
    <name type="scientific">Candida viswanathii</name>
    <dbReference type="NCBI Taxonomy" id="5486"/>
    <lineage>
        <taxon>Eukaryota</taxon>
        <taxon>Fungi</taxon>
        <taxon>Dikarya</taxon>
        <taxon>Ascomycota</taxon>
        <taxon>Saccharomycotina</taxon>
        <taxon>Pichiomycetes</taxon>
        <taxon>Debaryomycetaceae</taxon>
        <taxon>Candida/Lodderomyces clade</taxon>
        <taxon>Candida</taxon>
    </lineage>
</organism>
<dbReference type="GO" id="GO:0006950">
    <property type="term" value="P:response to stress"/>
    <property type="evidence" value="ECO:0007669"/>
    <property type="project" value="UniProtKB-ARBA"/>
</dbReference>
<evidence type="ECO:0000313" key="7">
    <source>
        <dbReference type="EMBL" id="RCK62298.1"/>
    </source>
</evidence>
<reference evidence="7 8" key="1">
    <citation type="submission" date="2018-06" db="EMBL/GenBank/DDBJ databases">
        <title>Whole genome sequencing of Candida tropicalis (genome annotated by CSBL at Korea University).</title>
        <authorList>
            <person name="Ahn J."/>
        </authorList>
    </citation>
    <scope>NUCLEOTIDE SEQUENCE [LARGE SCALE GENOMIC DNA]</scope>
    <source>
        <strain evidence="7 8">ATCC 20962</strain>
    </source>
</reference>
<name>A0A367Y8Z7_9ASCO</name>
<dbReference type="PANTHER" id="PTHR44591">
    <property type="entry name" value="STRESS RESPONSE REGULATOR PROTEIN 1"/>
    <property type="match status" value="1"/>
</dbReference>
<dbReference type="GO" id="GO:0000160">
    <property type="term" value="P:phosphorelay signal transduction system"/>
    <property type="evidence" value="ECO:0007669"/>
    <property type="project" value="InterPro"/>
</dbReference>
<gene>
    <name evidence="7" type="primary">SRR1_1</name>
    <name evidence="7" type="ORF">Cantr_09298</name>
</gene>
<keyword evidence="1 4" id="KW-0597">Phosphoprotein</keyword>
<evidence type="ECO:0000256" key="3">
    <source>
        <dbReference type="ARBA" id="ARBA00040436"/>
    </source>
</evidence>
<proteinExistence type="predicted"/>
<dbReference type="CDD" id="cd17546">
    <property type="entry name" value="REC_hyHK_CKI1_RcsC-like"/>
    <property type="match status" value="1"/>
</dbReference>
<dbReference type="EMBL" id="QLNQ01000025">
    <property type="protein sequence ID" value="RCK62298.1"/>
    <property type="molecule type" value="Genomic_DNA"/>
</dbReference>
<sequence length="266" mass="30419">MNFIMCRNNLSHSSLPQLGSSANNNDNTITNTNNVDYFSLKPKLSLDTNSPYNSDSQANYSDYDNDNDDDDDDDYYNRDTHDELLDPFDTMADMEYYSPLTPFEIQTNSPQDSIISSKSSNKSTSLQPFPLTLPNLTNYHFLIVDDNLINLKILNRVLLKLYPRSNIVQVQDSKLVTEILQRQHFDLVFLDIEMPDISGIDIAKFIRADEKLKQMPVIAVTTRNSADDLQLYKECGIDHTFHKPLNYSLDLMGTAIDGIIERRNSI</sequence>
<feature type="region of interest" description="Disordered" evidence="5">
    <location>
        <begin position="46"/>
        <end position="82"/>
    </location>
</feature>
<dbReference type="AlphaFoldDB" id="A0A367Y8Z7"/>
<evidence type="ECO:0000256" key="2">
    <source>
        <dbReference type="ARBA" id="ARBA00037668"/>
    </source>
</evidence>
<feature type="modified residue" description="4-aspartylphosphate" evidence="4">
    <location>
        <position position="191"/>
    </location>
</feature>
<dbReference type="SMART" id="SM00448">
    <property type="entry name" value="REC"/>
    <property type="match status" value="1"/>
</dbReference>
<dbReference type="OrthoDB" id="303614at2759"/>
<dbReference type="GO" id="GO:1900445">
    <property type="term" value="P:positive regulation of filamentous growth of a population of unicellular organisms in response to biotic stimulus"/>
    <property type="evidence" value="ECO:0007669"/>
    <property type="project" value="UniProtKB-ARBA"/>
</dbReference>
<dbReference type="InterPro" id="IPR001789">
    <property type="entry name" value="Sig_transdc_resp-reg_receiver"/>
</dbReference>
<evidence type="ECO:0000256" key="5">
    <source>
        <dbReference type="SAM" id="MobiDB-lite"/>
    </source>
</evidence>
<dbReference type="PANTHER" id="PTHR44591:SF3">
    <property type="entry name" value="RESPONSE REGULATORY DOMAIN-CONTAINING PROTEIN"/>
    <property type="match status" value="1"/>
</dbReference>
<feature type="domain" description="Response regulatory" evidence="6">
    <location>
        <begin position="140"/>
        <end position="258"/>
    </location>
</feature>
<evidence type="ECO:0000313" key="8">
    <source>
        <dbReference type="Proteomes" id="UP000253472"/>
    </source>
</evidence>
<evidence type="ECO:0000259" key="6">
    <source>
        <dbReference type="PROSITE" id="PS50110"/>
    </source>
</evidence>
<dbReference type="Pfam" id="PF00072">
    <property type="entry name" value="Response_reg"/>
    <property type="match status" value="1"/>
</dbReference>
<dbReference type="STRING" id="5486.A0A367Y8Z7"/>
<feature type="compositionally biased region" description="Low complexity" evidence="5">
    <location>
        <begin position="52"/>
        <end position="62"/>
    </location>
</feature>
<dbReference type="SUPFAM" id="SSF52172">
    <property type="entry name" value="CheY-like"/>
    <property type="match status" value="1"/>
</dbReference>
<accession>A0A367Y8Z7</accession>
<comment type="function">
    <text evidence="2">Required for stress adaptation, morphogenesis and virulence.</text>
</comment>
<dbReference type="PROSITE" id="PS50110">
    <property type="entry name" value="RESPONSE_REGULATORY"/>
    <property type="match status" value="1"/>
</dbReference>
<dbReference type="InterPro" id="IPR050595">
    <property type="entry name" value="Bact_response_regulator"/>
</dbReference>
<keyword evidence="8" id="KW-1185">Reference proteome</keyword>
<comment type="caution">
    <text evidence="7">The sequence shown here is derived from an EMBL/GenBank/DDBJ whole genome shotgun (WGS) entry which is preliminary data.</text>
</comment>